<evidence type="ECO:0000313" key="3">
    <source>
        <dbReference type="Proteomes" id="UP000288079"/>
    </source>
</evidence>
<organism evidence="2 3">
    <name type="scientific">Bacteroides faecalis</name>
    <dbReference type="NCBI Taxonomy" id="2447885"/>
    <lineage>
        <taxon>Bacteria</taxon>
        <taxon>Pseudomonadati</taxon>
        <taxon>Bacteroidota</taxon>
        <taxon>Bacteroidia</taxon>
        <taxon>Bacteroidales</taxon>
        <taxon>Bacteroidaceae</taxon>
        <taxon>Bacteroides</taxon>
    </lineage>
</organism>
<accession>A0A401LNS6</accession>
<dbReference type="Pfam" id="PF05272">
    <property type="entry name" value="VapE-like_dom"/>
    <property type="match status" value="1"/>
</dbReference>
<keyword evidence="3" id="KW-1185">Reference proteome</keyword>
<evidence type="ECO:0000313" key="2">
    <source>
        <dbReference type="EMBL" id="GCB33107.1"/>
    </source>
</evidence>
<dbReference type="InterPro" id="IPR007936">
    <property type="entry name" value="VapE-like_dom"/>
</dbReference>
<protein>
    <recommendedName>
        <fullName evidence="1">Virulence-associated protein E-like domain-containing protein</fullName>
    </recommendedName>
</protein>
<feature type="domain" description="Virulence-associated protein E-like" evidence="1">
    <location>
        <begin position="61"/>
        <end position="179"/>
    </location>
</feature>
<dbReference type="Proteomes" id="UP000288079">
    <property type="component" value="Unassembled WGS sequence"/>
</dbReference>
<evidence type="ECO:0000259" key="1">
    <source>
        <dbReference type="Pfam" id="PF05272"/>
    </source>
</evidence>
<dbReference type="AlphaFoldDB" id="A0A401LNS6"/>
<reference evidence="2 3" key="1">
    <citation type="submission" date="2018-10" db="EMBL/GenBank/DDBJ databases">
        <title>Draft Genome Sequence of Bacteroides sp. KCTC 15687.</title>
        <authorList>
            <person name="Yu S.Y."/>
            <person name="Kim J.S."/>
            <person name="Oh B.S."/>
            <person name="Park S.H."/>
            <person name="Kang S.W."/>
            <person name="Park J.E."/>
            <person name="Choi S.H."/>
            <person name="Han K.I."/>
            <person name="Lee K.C."/>
            <person name="Eom M.K."/>
            <person name="Suh M.K."/>
            <person name="Lee D.H."/>
            <person name="Yoon H."/>
            <person name="Kim B."/>
            <person name="Yang S.J."/>
            <person name="Lee J.S."/>
            <person name="Lee J.H."/>
        </authorList>
    </citation>
    <scope>NUCLEOTIDE SEQUENCE [LARGE SCALE GENOMIC DNA]</scope>
    <source>
        <strain evidence="2 3">KCTC 15687</strain>
    </source>
</reference>
<proteinExistence type="predicted"/>
<sequence length="197" mass="22890">MEAHQEGVNCWDKDLQKYIYSTEVESYHPFRLYMDELPIWDGHGTSKFISTEQGCHKSTLVEMGLLNMDEFDKYGPQKMPLLKNLMQMSRLNICKAYQKNFRSLPRIASFIGTSNRTDLLCDSTGSQRFICVDVEHDIDCTDIEYSQISAQLKSELQAGVRHWLSKDEERDLQRHNAAYYHVNPVEDILRSLYAPAI</sequence>
<dbReference type="PANTHER" id="PTHR34985">
    <property type="entry name" value="SLR0554 PROTEIN"/>
    <property type="match status" value="1"/>
</dbReference>
<dbReference type="PANTHER" id="PTHR34985:SF1">
    <property type="entry name" value="SLR0554 PROTEIN"/>
    <property type="match status" value="1"/>
</dbReference>
<name>A0A401LNS6_9BACE</name>
<gene>
    <name evidence="2" type="ORF">KGMB02408_00520</name>
</gene>
<dbReference type="EMBL" id="BHWB01000001">
    <property type="protein sequence ID" value="GCB33107.1"/>
    <property type="molecule type" value="Genomic_DNA"/>
</dbReference>
<comment type="caution">
    <text evidence="2">The sequence shown here is derived from an EMBL/GenBank/DDBJ whole genome shotgun (WGS) entry which is preliminary data.</text>
</comment>